<reference evidence="1 2" key="1">
    <citation type="submission" date="2019-06" db="EMBL/GenBank/DDBJ databases">
        <title>Rhodococcus spaelei sp. nov., isolated from a cave.</title>
        <authorList>
            <person name="Lee S.D."/>
        </authorList>
    </citation>
    <scope>NUCLEOTIDE SEQUENCE [LARGE SCALE GENOMIC DNA]</scope>
    <source>
        <strain evidence="1 2">C9-5</strain>
    </source>
</reference>
<proteinExistence type="predicted"/>
<name>A0A541B822_9NOCA</name>
<dbReference type="Proteomes" id="UP000316256">
    <property type="component" value="Unassembled WGS sequence"/>
</dbReference>
<evidence type="ECO:0000313" key="2">
    <source>
        <dbReference type="Proteomes" id="UP000316256"/>
    </source>
</evidence>
<dbReference type="Pfam" id="PF11583">
    <property type="entry name" value="AurF"/>
    <property type="match status" value="1"/>
</dbReference>
<comment type="caution">
    <text evidence="1">The sequence shown here is derived from an EMBL/GenBank/DDBJ whole genome shotgun (WGS) entry which is preliminary data.</text>
</comment>
<evidence type="ECO:0000313" key="1">
    <source>
        <dbReference type="EMBL" id="TQF68472.1"/>
    </source>
</evidence>
<keyword evidence="2" id="KW-1185">Reference proteome</keyword>
<dbReference type="InterPro" id="IPR025859">
    <property type="entry name" value="AurF/CmlI"/>
</dbReference>
<dbReference type="AlphaFoldDB" id="A0A541B822"/>
<dbReference type="InterPro" id="IPR012348">
    <property type="entry name" value="RNR-like"/>
</dbReference>
<dbReference type="GO" id="GO:0016491">
    <property type="term" value="F:oxidoreductase activity"/>
    <property type="evidence" value="ECO:0007669"/>
    <property type="project" value="InterPro"/>
</dbReference>
<gene>
    <name evidence="1" type="ORF">FK531_14645</name>
</gene>
<organism evidence="1 2">
    <name type="scientific">Rhodococcus spelaei</name>
    <dbReference type="NCBI Taxonomy" id="2546320"/>
    <lineage>
        <taxon>Bacteria</taxon>
        <taxon>Bacillati</taxon>
        <taxon>Actinomycetota</taxon>
        <taxon>Actinomycetes</taxon>
        <taxon>Mycobacteriales</taxon>
        <taxon>Nocardiaceae</taxon>
        <taxon>Rhodococcus</taxon>
    </lineage>
</organism>
<dbReference type="OrthoDB" id="581579at2"/>
<protein>
    <submittedName>
        <fullName evidence="1">Diiron oxygenase</fullName>
    </submittedName>
</protein>
<dbReference type="EMBL" id="VIGH01000006">
    <property type="protein sequence ID" value="TQF68472.1"/>
    <property type="molecule type" value="Genomic_DNA"/>
</dbReference>
<sequence>MEDLPHAPQLPEFDPDDPVESAVIGGLVRSWPHRATVRRSEPDLDEVFESAKADFAEELIPFRDHPVYLGLDESTRDCIRAWAWIAYNKNVVDIEQHVVNPGFQLLLEDSLRTGLGDTARSSVVQAMVDEQYHTLMHLNASALTRRRRPWRLTERTLPVSLTVRRRRDAVARQEDPRSAALVTLAFTTVAETSIGAYLGLIADDETVQPVNKATVALHRRDERAHAAVTSELVALVYDRLRPDDRRILLAGMADGVAAFTAADYAVWSAILATVGVVGADEMLREVAEGPGDGRLVQDCSAIDRLRAQLEGRNGPRAAP</sequence>
<accession>A0A541B822</accession>
<dbReference type="Gene3D" id="1.10.620.20">
    <property type="entry name" value="Ribonucleotide Reductase, subunit A"/>
    <property type="match status" value="1"/>
</dbReference>